<evidence type="ECO:0000313" key="7">
    <source>
        <dbReference type="Proteomes" id="UP001165289"/>
    </source>
</evidence>
<comment type="caution">
    <text evidence="6">The sequence shown here is derived from an EMBL/GenBank/DDBJ whole genome shotgun (WGS) entry which is preliminary data.</text>
</comment>
<keyword evidence="5" id="KW-0813">Transport</keyword>
<dbReference type="PANTHER" id="PTHR11225">
    <property type="entry name" value="NUCLEAR PORE COMPLEX PROTEIN NUP93 NUCLEOPORIN NUP93 DEAD EYE PROTEIN"/>
    <property type="match status" value="1"/>
</dbReference>
<evidence type="ECO:0000256" key="5">
    <source>
        <dbReference type="RuleBase" id="RU364035"/>
    </source>
</evidence>
<proteinExistence type="inferred from homology"/>
<evidence type="ECO:0000256" key="4">
    <source>
        <dbReference type="ARBA" id="ARBA00023242"/>
    </source>
</evidence>
<keyword evidence="5" id="KW-0472">Membrane</keyword>
<dbReference type="InterPro" id="IPR007231">
    <property type="entry name" value="Nucleoporin_int_Nup93/Nic96"/>
</dbReference>
<evidence type="ECO:0000256" key="1">
    <source>
        <dbReference type="ARBA" id="ARBA00004567"/>
    </source>
</evidence>
<keyword evidence="3 5" id="KW-0906">Nuclear pore complex</keyword>
<keyword evidence="5" id="KW-0653">Protein transport</keyword>
<dbReference type="AlphaFoldDB" id="A0AAV7JWA4"/>
<dbReference type="Proteomes" id="UP001165289">
    <property type="component" value="Unassembled WGS sequence"/>
</dbReference>
<reference evidence="6 7" key="1">
    <citation type="journal article" date="2023" name="BMC Biol.">
        <title>The compact genome of the sponge Oopsacas minuta (Hexactinellida) is lacking key metazoan core genes.</title>
        <authorList>
            <person name="Santini S."/>
            <person name="Schenkelaars Q."/>
            <person name="Jourda C."/>
            <person name="Duchesne M."/>
            <person name="Belahbib H."/>
            <person name="Rocher C."/>
            <person name="Selva M."/>
            <person name="Riesgo A."/>
            <person name="Vervoort M."/>
            <person name="Leys S.P."/>
            <person name="Kodjabachian L."/>
            <person name="Le Bivic A."/>
            <person name="Borchiellini C."/>
            <person name="Claverie J.M."/>
            <person name="Renard E."/>
        </authorList>
    </citation>
    <scope>NUCLEOTIDE SEQUENCE [LARGE SCALE GENOMIC DNA]</scope>
    <source>
        <strain evidence="6">SPO-2</strain>
    </source>
</reference>
<evidence type="ECO:0000256" key="2">
    <source>
        <dbReference type="ARBA" id="ARBA00010186"/>
    </source>
</evidence>
<name>A0AAV7JWA4_9METZ</name>
<keyword evidence="7" id="KW-1185">Reference proteome</keyword>
<dbReference type="Pfam" id="PF04097">
    <property type="entry name" value="Nic96"/>
    <property type="match status" value="1"/>
</dbReference>
<comment type="similarity">
    <text evidence="2 5">Belongs to the nucleoporin interacting component (NIC) family.</text>
</comment>
<evidence type="ECO:0000256" key="3">
    <source>
        <dbReference type="ARBA" id="ARBA00023132"/>
    </source>
</evidence>
<keyword evidence="4 5" id="KW-0539">Nucleus</keyword>
<dbReference type="GO" id="GO:0016973">
    <property type="term" value="P:poly(A)+ mRNA export from nucleus"/>
    <property type="evidence" value="ECO:0007669"/>
    <property type="project" value="TreeGrafter"/>
</dbReference>
<accession>A0AAV7JWA4</accession>
<keyword evidence="5" id="KW-0509">mRNA transport</keyword>
<evidence type="ECO:0000313" key="6">
    <source>
        <dbReference type="EMBL" id="KAI6653293.1"/>
    </source>
</evidence>
<sequence length="819" mass="92849">MSQGPGSFDELLQKAQAFRSTGLVTKELPTLNRNLQQLQDAASKLLTKNAPLASKENVDLQAVKLLGSRGLEPPRMDERLAGLHATKKFDQIPSEEKDIDLSSFLKSAYENILVAAVKESRYSVQEKCEKLLWNQVDDDWDKQKEKILGALGPDQNLTDIVIERQKMTVGPMTMVDRTSLDSFEIAYAKQLYIYTDAILKGGHPDLIESFLATALSNKNARMLDIWQLIRAQTDIPNLSADLDLHSPRSLPLQSKLLRKSISYLEVRYMEFMENIVSSHPALARRTGVPGPYQLVLAYLNILLSPETSQIRFEDGSSDGKPLWAVLFFAMRCGSLREGLTGAGSALNQIADWVGYLKEFAQDGHLSHKAEAQLRGNYWKLNSQIKDPYKRAVLCILAKCDIKNPHREVTAAKTEDWLWLKLRLCYCTGELPEGQHADKQLIGQFQQEITNQFGESHFRANEKPMLYFQILCLSLQFERAIDFLWRIETLRCHAIHLAISLHQINLIKSTSTAQAAFLTDTPTGPQINLARMIKVYTRKFVTTDPREAIQYMFLLRGMEGGGEDLFVNSLAEMVWESREYELLLGSLAPDGVRKQGLIEKFHKESISDVISNVARKSENHGLVIDAIKLYDLAGNHQKVLDLLNNSMSQLISSSQSSRDTEKQQIIQYAYSLADRFKTTGHNATREKCTTFYLLLDLTQFHEYFKSGQFDVALEIMDRLGIFPLKSDVTVDNSIAKFHTLEEEIRRSLPDVILATMISIHNLYKQTQEMIGHGTADQQIRQDIMLLQEKARKLVTFAGMLPYRLSGDTSARLVQLEMMMT</sequence>
<dbReference type="EMBL" id="JAKMXF010000288">
    <property type="protein sequence ID" value="KAI6653293.1"/>
    <property type="molecule type" value="Genomic_DNA"/>
</dbReference>
<dbReference type="GO" id="GO:0017056">
    <property type="term" value="F:structural constituent of nuclear pore"/>
    <property type="evidence" value="ECO:0007669"/>
    <property type="project" value="InterPro"/>
</dbReference>
<organism evidence="6 7">
    <name type="scientific">Oopsacas minuta</name>
    <dbReference type="NCBI Taxonomy" id="111878"/>
    <lineage>
        <taxon>Eukaryota</taxon>
        <taxon>Metazoa</taxon>
        <taxon>Porifera</taxon>
        <taxon>Hexactinellida</taxon>
        <taxon>Hexasterophora</taxon>
        <taxon>Lyssacinosida</taxon>
        <taxon>Leucopsacidae</taxon>
        <taxon>Oopsacas</taxon>
    </lineage>
</organism>
<dbReference type="GO" id="GO:0006606">
    <property type="term" value="P:protein import into nucleus"/>
    <property type="evidence" value="ECO:0007669"/>
    <property type="project" value="TreeGrafter"/>
</dbReference>
<dbReference type="GO" id="GO:0005643">
    <property type="term" value="C:nuclear pore"/>
    <property type="evidence" value="ECO:0007669"/>
    <property type="project" value="UniProtKB-SubCell"/>
</dbReference>
<protein>
    <recommendedName>
        <fullName evidence="5">Nuclear pore protein</fullName>
    </recommendedName>
</protein>
<dbReference type="PANTHER" id="PTHR11225:SF4">
    <property type="entry name" value="NUCLEAR PORE COMPLEX PROTEIN NUP93"/>
    <property type="match status" value="1"/>
</dbReference>
<keyword evidence="5" id="KW-0811">Translocation</keyword>
<comment type="subcellular location">
    <subcellularLocation>
        <location evidence="1 5">Nucleus</location>
        <location evidence="1 5">Nuclear pore complex</location>
    </subcellularLocation>
</comment>
<gene>
    <name evidence="6" type="ORF">LOD99_3817</name>
</gene>